<keyword evidence="6" id="KW-1185">Reference proteome</keyword>
<dbReference type="GO" id="GO:0048038">
    <property type="term" value="F:quinone binding"/>
    <property type="evidence" value="ECO:0007669"/>
    <property type="project" value="InterPro"/>
</dbReference>
<dbReference type="Ensembl" id="ENSCUST00005002293.1">
    <property type="protein sequence ID" value="ENSCUSP00005002176.1"/>
    <property type="gene ID" value="ENSCUSG00005001489.1"/>
</dbReference>
<evidence type="ECO:0000256" key="3">
    <source>
        <dbReference type="SAM" id="MobiDB-lite"/>
    </source>
</evidence>
<evidence type="ECO:0000256" key="2">
    <source>
        <dbReference type="RuleBase" id="RU000672"/>
    </source>
</evidence>
<keyword evidence="2" id="KW-0479">Metal-binding</keyword>
<dbReference type="AlphaFoldDB" id="A0A8C3TQV8"/>
<dbReference type="InterPro" id="IPR015798">
    <property type="entry name" value="Cu_amine_oxidase_C"/>
</dbReference>
<organism evidence="5 6">
    <name type="scientific">Catharus ustulatus</name>
    <name type="common">Russet-backed thrush</name>
    <name type="synonym">Hylocichla ustulatus</name>
    <dbReference type="NCBI Taxonomy" id="91951"/>
    <lineage>
        <taxon>Eukaryota</taxon>
        <taxon>Metazoa</taxon>
        <taxon>Chordata</taxon>
        <taxon>Craniata</taxon>
        <taxon>Vertebrata</taxon>
        <taxon>Euteleostomi</taxon>
        <taxon>Archelosauria</taxon>
        <taxon>Archosauria</taxon>
        <taxon>Dinosauria</taxon>
        <taxon>Saurischia</taxon>
        <taxon>Theropoda</taxon>
        <taxon>Coelurosauria</taxon>
        <taxon>Aves</taxon>
        <taxon>Neognathae</taxon>
        <taxon>Neoaves</taxon>
        <taxon>Telluraves</taxon>
        <taxon>Australaves</taxon>
        <taxon>Passeriformes</taxon>
        <taxon>Turdidae</taxon>
        <taxon>Catharus</taxon>
    </lineage>
</organism>
<reference evidence="5" key="3">
    <citation type="submission" date="2025-09" db="UniProtKB">
        <authorList>
            <consortium name="Ensembl"/>
        </authorList>
    </citation>
    <scope>IDENTIFICATION</scope>
</reference>
<dbReference type="GO" id="GO:0052597">
    <property type="term" value="F:diamine oxidase activity"/>
    <property type="evidence" value="ECO:0007669"/>
    <property type="project" value="TreeGrafter"/>
</dbReference>
<name>A0A8C3TQV8_CATUS</name>
<dbReference type="Pfam" id="PF01179">
    <property type="entry name" value="Cu_amine_oxid"/>
    <property type="match status" value="1"/>
</dbReference>
<accession>A0A8C3TQV8</accession>
<protein>
    <recommendedName>
        <fullName evidence="2">Amine oxidase</fullName>
        <ecNumber evidence="2">1.4.3.-</ecNumber>
    </recommendedName>
</protein>
<dbReference type="InterPro" id="IPR000269">
    <property type="entry name" value="Cu_amine_oxidase"/>
</dbReference>
<keyword evidence="2" id="KW-0560">Oxidoreductase</keyword>
<gene>
    <name evidence="5" type="primary">AOC1</name>
</gene>
<keyword evidence="2" id="KW-0186">Copper</keyword>
<keyword evidence="1 2" id="KW-0801">TPQ</keyword>
<comment type="PTM">
    <text evidence="1 2">Topaquinone (TPQ) is generated by copper-dependent autoxidation of a specific tyrosyl residue.</text>
</comment>
<feature type="modified residue" description="2',4',5'-topaquinone" evidence="1">
    <location>
        <position position="84"/>
    </location>
</feature>
<evidence type="ECO:0000259" key="4">
    <source>
        <dbReference type="Pfam" id="PF01179"/>
    </source>
</evidence>
<comment type="cofactor">
    <cofactor evidence="2">
        <name>Cu cation</name>
        <dbReference type="ChEBI" id="CHEBI:23378"/>
    </cofactor>
    <text evidence="2">Contains 1 topaquinone per subunit.</text>
</comment>
<dbReference type="Proteomes" id="UP000694563">
    <property type="component" value="Chromosome 1"/>
</dbReference>
<dbReference type="SUPFAM" id="SSF49998">
    <property type="entry name" value="Amine oxidase catalytic domain"/>
    <property type="match status" value="1"/>
</dbReference>
<feature type="region of interest" description="Disordered" evidence="3">
    <location>
        <begin position="286"/>
        <end position="316"/>
    </location>
</feature>
<dbReference type="Gene3D" id="2.70.98.20">
    <property type="entry name" value="Copper amine oxidase, catalytic domain"/>
    <property type="match status" value="1"/>
</dbReference>
<reference evidence="5" key="2">
    <citation type="submission" date="2025-08" db="UniProtKB">
        <authorList>
            <consortium name="Ensembl"/>
        </authorList>
    </citation>
    <scope>IDENTIFICATION</scope>
</reference>
<dbReference type="GO" id="GO:0008131">
    <property type="term" value="F:primary methylamine oxidase activity"/>
    <property type="evidence" value="ECO:0007669"/>
    <property type="project" value="InterPro"/>
</dbReference>
<comment type="similarity">
    <text evidence="2">Belongs to the copper/topaquinone oxidase family.</text>
</comment>
<dbReference type="GO" id="GO:0046677">
    <property type="term" value="P:response to antibiotic"/>
    <property type="evidence" value="ECO:0007669"/>
    <property type="project" value="TreeGrafter"/>
</dbReference>
<sequence>MGASSYELARGVDCPETAAFLDAHHLLDADGPVRFPNALCVFELPTGVPLRRHFDSDFQGGFNFYAGLEGRALVLRTTSTVYNYDYIWDFLLYPNGVLEAKVHATGYIHATFYTPEGRRYGSRVHSHLLGNIHTHLVHYKVDLDVAGSGNSFETMDIGFENISNPWSAGARVVQPRLQREPRRRERDAALPLARPAPRYLLFSNPRRRNRWGHRRTFRLQLSSHAGPVLPRGWREERGVTWARYHLAVTRRHENEPSSSSMYSQNDPWDPPVTFESFIRDNETIEDQVTPGCPKQSPGDTRMSHGDTRGDFPSPRWGHTEPGVSVWFIGAPTRGGHARVTRDKHSTRIGAAGQCQPSPPASPSCAWGVTAV</sequence>
<dbReference type="PROSITE" id="PS01164">
    <property type="entry name" value="COPPER_AMINE_OXID_1"/>
    <property type="match status" value="1"/>
</dbReference>
<feature type="region of interest" description="Disordered" evidence="3">
    <location>
        <begin position="349"/>
        <end position="371"/>
    </location>
</feature>
<dbReference type="GO" id="GO:0009308">
    <property type="term" value="P:amine metabolic process"/>
    <property type="evidence" value="ECO:0007669"/>
    <property type="project" value="UniProtKB-UniRule"/>
</dbReference>
<dbReference type="GO" id="GO:0005886">
    <property type="term" value="C:plasma membrane"/>
    <property type="evidence" value="ECO:0007669"/>
    <property type="project" value="TreeGrafter"/>
</dbReference>
<dbReference type="EC" id="1.4.3.-" evidence="2"/>
<dbReference type="PANTHER" id="PTHR10638">
    <property type="entry name" value="COPPER AMINE OXIDASE"/>
    <property type="match status" value="1"/>
</dbReference>
<dbReference type="InterPro" id="IPR049948">
    <property type="entry name" value="Cu_Am_ox_TPQ-bd"/>
</dbReference>
<dbReference type="InterPro" id="IPR036460">
    <property type="entry name" value="Cu_amine_oxidase_C_sf"/>
</dbReference>
<evidence type="ECO:0000313" key="6">
    <source>
        <dbReference type="Proteomes" id="UP000694563"/>
    </source>
</evidence>
<evidence type="ECO:0000313" key="5">
    <source>
        <dbReference type="Ensembl" id="ENSCUSP00005002176.1"/>
    </source>
</evidence>
<dbReference type="GO" id="GO:0005507">
    <property type="term" value="F:copper ion binding"/>
    <property type="evidence" value="ECO:0007669"/>
    <property type="project" value="InterPro"/>
</dbReference>
<reference evidence="5" key="1">
    <citation type="submission" date="2020-10" db="EMBL/GenBank/DDBJ databases">
        <title>Catharus ustulatus (Swainson's thrush) genome, bCatUst1, primary haplotype v2.</title>
        <authorList>
            <person name="Delmore K."/>
            <person name="Vafadar M."/>
            <person name="Formenti G."/>
            <person name="Chow W."/>
            <person name="Pelan S."/>
            <person name="Howe K."/>
            <person name="Rhie A."/>
            <person name="Mountcastle J."/>
            <person name="Haase B."/>
            <person name="Fedrigo O."/>
            <person name="Jarvis E.D."/>
        </authorList>
    </citation>
    <scope>NUCLEOTIDE SEQUENCE [LARGE SCALE GENOMIC DNA]</scope>
</reference>
<proteinExistence type="inferred from homology"/>
<dbReference type="PANTHER" id="PTHR10638:SF3">
    <property type="entry name" value="AMILORIDE-SENSITIVE AMINE OXIDASE [COPPER-CONTAINING]"/>
    <property type="match status" value="1"/>
</dbReference>
<evidence type="ECO:0000256" key="1">
    <source>
        <dbReference type="PIRSR" id="PIRSR600269-51"/>
    </source>
</evidence>
<feature type="domain" description="Copper amine oxidase catalytic" evidence="4">
    <location>
        <begin position="1"/>
        <end position="287"/>
    </location>
</feature>